<dbReference type="InterPro" id="IPR036249">
    <property type="entry name" value="Thioredoxin-like_sf"/>
</dbReference>
<dbReference type="RefSeq" id="WP_369602506.1">
    <property type="nucleotide sequence ID" value="NZ_CP154858.1"/>
</dbReference>
<organism evidence="3">
    <name type="scientific">Thermohahella caldifontis</name>
    <dbReference type="NCBI Taxonomy" id="3142973"/>
    <lineage>
        <taxon>Bacteria</taxon>
        <taxon>Pseudomonadati</taxon>
        <taxon>Pseudomonadota</taxon>
        <taxon>Gammaproteobacteria</taxon>
        <taxon>Oceanospirillales</taxon>
        <taxon>Hahellaceae</taxon>
        <taxon>Thermohahella</taxon>
    </lineage>
</organism>
<name>A0AB39V0E5_9GAMM</name>
<dbReference type="SUPFAM" id="SSF52833">
    <property type="entry name" value="Thioredoxin-like"/>
    <property type="match status" value="1"/>
</dbReference>
<dbReference type="InterPro" id="IPR006504">
    <property type="entry name" value="Tscrpt_reg_Spx/MgsR"/>
</dbReference>
<dbReference type="Pfam" id="PF03960">
    <property type="entry name" value="ArsC"/>
    <property type="match status" value="1"/>
</dbReference>
<dbReference type="KEGG" id="tcd:AAIA72_05985"/>
<reference evidence="3" key="1">
    <citation type="submission" date="2024-05" db="EMBL/GenBank/DDBJ databases">
        <title>Genome sequencing of novel strain.</title>
        <authorList>
            <person name="Ganbat D."/>
            <person name="Ganbat S."/>
            <person name="Lee S.-J."/>
        </authorList>
    </citation>
    <scope>NUCLEOTIDE SEQUENCE</scope>
    <source>
        <strain evidence="3">SMD15-11</strain>
    </source>
</reference>
<dbReference type="Gene3D" id="3.40.30.10">
    <property type="entry name" value="Glutaredoxin"/>
    <property type="match status" value="1"/>
</dbReference>
<gene>
    <name evidence="3" type="ORF">AAIA72_05985</name>
</gene>
<evidence type="ECO:0000256" key="1">
    <source>
        <dbReference type="ARBA" id="ARBA00007198"/>
    </source>
</evidence>
<dbReference type="EMBL" id="CP154858">
    <property type="protein sequence ID" value="XDT73516.1"/>
    <property type="molecule type" value="Genomic_DNA"/>
</dbReference>
<dbReference type="PANTHER" id="PTHR30041:SF8">
    <property type="entry name" value="PROTEIN YFFB"/>
    <property type="match status" value="1"/>
</dbReference>
<accession>A0AB39V0E5</accession>
<evidence type="ECO:0000313" key="3">
    <source>
        <dbReference type="EMBL" id="XDT73516.1"/>
    </source>
</evidence>
<protein>
    <submittedName>
        <fullName evidence="3">Spx/MgsR family RNA polymerase-binding regulatory protein</fullName>
    </submittedName>
</protein>
<dbReference type="NCBIfam" id="TIGR01617">
    <property type="entry name" value="arsC_related"/>
    <property type="match status" value="1"/>
</dbReference>
<evidence type="ECO:0000256" key="2">
    <source>
        <dbReference type="PROSITE-ProRule" id="PRU01282"/>
    </source>
</evidence>
<dbReference type="PROSITE" id="PS51353">
    <property type="entry name" value="ARSC"/>
    <property type="match status" value="1"/>
</dbReference>
<proteinExistence type="inferred from homology"/>
<sequence>MLTVYGIRNCDTVRKAIRWLDAHQVAWQFHDVRQDGLEEALVRQWLEHKAPADLINTRSATWRQIPEAERRFSTHDEAVRLIIRYPTLLKRPVMTDGDTIQVVGFDADAYSHRFLTHS</sequence>
<dbReference type="InterPro" id="IPR006660">
    <property type="entry name" value="Arsenate_reductase-like"/>
</dbReference>
<dbReference type="PANTHER" id="PTHR30041">
    <property type="entry name" value="ARSENATE REDUCTASE"/>
    <property type="match status" value="1"/>
</dbReference>
<dbReference type="AlphaFoldDB" id="A0AB39V0E5"/>
<comment type="similarity">
    <text evidence="1 2">Belongs to the ArsC family.</text>
</comment>